<keyword evidence="2" id="KW-0479">Metal-binding</keyword>
<dbReference type="InterPro" id="IPR034686">
    <property type="entry name" value="Terpene_cyclase-like_2"/>
</dbReference>
<dbReference type="EMBL" id="VANP01000009">
    <property type="protein sequence ID" value="TLP56266.1"/>
    <property type="molecule type" value="Genomic_DNA"/>
</dbReference>
<keyword evidence="2" id="KW-0460">Magnesium</keyword>
<protein>
    <recommendedName>
        <fullName evidence="2">Terpene synthase</fullName>
        <ecNumber evidence="2">4.2.3.-</ecNumber>
    </recommendedName>
</protein>
<reference evidence="3" key="1">
    <citation type="submission" date="2019-05" db="EMBL/GenBank/DDBJ databases">
        <title>Isolation, diversity and antifungal activity of Actinobacteria from wheat.</title>
        <authorList>
            <person name="Yu B."/>
        </authorList>
    </citation>
    <scope>NUCLEOTIDE SEQUENCE [LARGE SCALE GENOMIC DNA]</scope>
    <source>
        <strain evidence="3">NEAU-HEGS1-5</strain>
    </source>
</reference>
<dbReference type="Pfam" id="PF19086">
    <property type="entry name" value="Terpene_syn_C_2"/>
    <property type="match status" value="2"/>
</dbReference>
<dbReference type="EC" id="4.2.3.-" evidence="2"/>
<evidence type="ECO:0000256" key="1">
    <source>
        <dbReference type="ARBA" id="ARBA00023239"/>
    </source>
</evidence>
<gene>
    <name evidence="3" type="ORF">FED44_23340</name>
</gene>
<proteinExistence type="inferred from homology"/>
<dbReference type="PANTHER" id="PTHR35201">
    <property type="entry name" value="TERPENE SYNTHASE"/>
    <property type="match status" value="1"/>
</dbReference>
<evidence type="ECO:0000313" key="3">
    <source>
        <dbReference type="EMBL" id="TLP56266.1"/>
    </source>
</evidence>
<name>A0A5R8YTZ8_9ACTN</name>
<evidence type="ECO:0000256" key="2">
    <source>
        <dbReference type="RuleBase" id="RU366034"/>
    </source>
</evidence>
<dbReference type="SFLD" id="SFLDS00005">
    <property type="entry name" value="Isoprenoid_Synthase_Type_I"/>
    <property type="match status" value="2"/>
</dbReference>
<comment type="similarity">
    <text evidence="2">Belongs to the terpene synthase family.</text>
</comment>
<evidence type="ECO:0000313" key="4">
    <source>
        <dbReference type="Proteomes" id="UP000309033"/>
    </source>
</evidence>
<dbReference type="Gene3D" id="1.10.600.10">
    <property type="entry name" value="Farnesyl Diphosphate Synthase"/>
    <property type="match status" value="2"/>
</dbReference>
<keyword evidence="1 2" id="KW-0456">Lyase</keyword>
<dbReference type="PANTHER" id="PTHR35201:SF4">
    <property type="entry name" value="BETA-PINACENE SYNTHASE-RELATED"/>
    <property type="match status" value="1"/>
</dbReference>
<accession>A0A5R8YTZ8</accession>
<dbReference type="GO" id="GO:0046872">
    <property type="term" value="F:metal ion binding"/>
    <property type="evidence" value="ECO:0007669"/>
    <property type="project" value="UniProtKB-KW"/>
</dbReference>
<dbReference type="AlphaFoldDB" id="A0A5R8YTZ8"/>
<dbReference type="Proteomes" id="UP000309033">
    <property type="component" value="Unassembled WGS sequence"/>
</dbReference>
<dbReference type="GO" id="GO:0010333">
    <property type="term" value="F:terpene synthase activity"/>
    <property type="evidence" value="ECO:0007669"/>
    <property type="project" value="InterPro"/>
</dbReference>
<dbReference type="SFLD" id="SFLDG01020">
    <property type="entry name" value="Terpene_Cyclase_Like_2"/>
    <property type="match status" value="2"/>
</dbReference>
<dbReference type="OrthoDB" id="2989600at2"/>
<keyword evidence="4" id="KW-1185">Reference proteome</keyword>
<dbReference type="SUPFAM" id="SSF48576">
    <property type="entry name" value="Terpenoid synthases"/>
    <property type="match status" value="2"/>
</dbReference>
<sequence>MMSSYRLPDFYLPYPPRLNPHVETARTHTRGWAERMGMLDDPDIWTVESLDAMDYGLMCAYTHPDCSAPELDLVTDWYVWVFYFDDHFLETFKRSRDLDGAQEYLDRLDAFMADDPPEPVNPVERGLADLWFRTVPAMSAAWRRRFVRVTRDLLQESMWELFHIERDAVSNPIEYIEERRKVGGAPWSAALVEHAAGAELPARLAGSRPIRVLTESFADSVHLRNDLFSYEREVREEGELSNCVLVCERFFGCDTARAVEITNDLLTSRLHQFEHTALTELPALFADEAVSPPEQGLVLRYAKGLQDWQAGGHAWHSASSRYTKNGGQAGAFGMNVSRAHLTGAGGLRNHTHRPFAEAGVRLPEPYMPFEVRDNPHLDAARAADLEWCAAMGFFDGVPGIPATAVWDERRLAGFDLALCASGITPDATADELVLATNWLAWGTYGDDYYPRVFGAARDLVGAKLLNRRLKELMPLDLVPRLSPSTGLERGLADLWPRTAGPLPADSREIFRTSVEEMIDSWVWELANQAQNRVPDPVDYLEMRRATFGSRMTMSLARLTPGRVVPEEIHLTREFLGMTDAAQDYACLLNDLFSYRKEIQYEGELHNAVLVMSTFLDCPPQEGVTVVDGLMTSRMRQFEHITTIDLPALLDRIDAGEAVRESVAAYVTDLRNWMAAILRWHQRCRRYLDEELRATPVARWTQGPTGLGTATARIGSLAPAYGAPAGDGVAHPPVLHLTAGAS</sequence>
<organism evidence="3 4">
    <name type="scientific">Microbispora triticiradicis</name>
    <dbReference type="NCBI Taxonomy" id="2200763"/>
    <lineage>
        <taxon>Bacteria</taxon>
        <taxon>Bacillati</taxon>
        <taxon>Actinomycetota</taxon>
        <taxon>Actinomycetes</taxon>
        <taxon>Streptosporangiales</taxon>
        <taxon>Streptosporangiaceae</taxon>
        <taxon>Microbispora</taxon>
    </lineage>
</organism>
<comment type="caution">
    <text evidence="3">The sequence shown here is derived from an EMBL/GenBank/DDBJ whole genome shotgun (WGS) entry which is preliminary data.</text>
</comment>
<dbReference type="InterPro" id="IPR008949">
    <property type="entry name" value="Isoprenoid_synthase_dom_sf"/>
</dbReference>
<comment type="cofactor">
    <cofactor evidence="2">
        <name>Mg(2+)</name>
        <dbReference type="ChEBI" id="CHEBI:18420"/>
    </cofactor>
</comment>